<dbReference type="PANTHER" id="PTHR33121:SF70">
    <property type="entry name" value="SIGNALING PROTEIN YKOW"/>
    <property type="match status" value="1"/>
</dbReference>
<dbReference type="HOGENOM" id="CLU_000445_70_50_4"/>
<dbReference type="InterPro" id="IPR035919">
    <property type="entry name" value="EAL_sf"/>
</dbReference>
<dbReference type="STRING" id="582744.Msip34_0441"/>
<protein>
    <submittedName>
        <fullName evidence="2">Diguanylate phosphodiesterase</fullName>
    </submittedName>
</protein>
<organism evidence="2 3">
    <name type="scientific">Methylovorus glucosotrophus (strain SIP3-4)</name>
    <dbReference type="NCBI Taxonomy" id="582744"/>
    <lineage>
        <taxon>Bacteria</taxon>
        <taxon>Pseudomonadati</taxon>
        <taxon>Pseudomonadota</taxon>
        <taxon>Betaproteobacteria</taxon>
        <taxon>Nitrosomonadales</taxon>
        <taxon>Methylophilaceae</taxon>
        <taxon>Methylovorus</taxon>
    </lineage>
</organism>
<dbReference type="AlphaFoldDB" id="C6X969"/>
<dbReference type="Proteomes" id="UP000002743">
    <property type="component" value="Chromosome"/>
</dbReference>
<dbReference type="InterPro" id="IPR001633">
    <property type="entry name" value="EAL_dom"/>
</dbReference>
<dbReference type="Pfam" id="PF00563">
    <property type="entry name" value="EAL"/>
    <property type="match status" value="1"/>
</dbReference>
<reference evidence="2 3" key="2">
    <citation type="journal article" date="2011" name="J. Bacteriol.">
        <title>Genomes of three methylotrophs from a single niche uncover genetic and metabolic divergence of Methylophilaceae.</title>
        <authorList>
            <person name="Lapidus A."/>
            <person name="Clum A."/>
            <person name="Labutti K."/>
            <person name="Kaluzhnaya M.G."/>
            <person name="Lim S."/>
            <person name="Beck D.A."/>
            <person name="Glavina Del Rio T."/>
            <person name="Nolan M."/>
            <person name="Mavromatis K."/>
            <person name="Huntemann M."/>
            <person name="Lucas S."/>
            <person name="Lidstrom M.E."/>
            <person name="Ivanova N."/>
            <person name="Chistoserdova L."/>
        </authorList>
    </citation>
    <scope>NUCLEOTIDE SEQUENCE [LARGE SCALE GENOMIC DNA]</scope>
    <source>
        <strain evidence="2 3">SIP3-4</strain>
    </source>
</reference>
<evidence type="ECO:0000259" key="1">
    <source>
        <dbReference type="PROSITE" id="PS50883"/>
    </source>
</evidence>
<proteinExistence type="predicted"/>
<dbReference type="GO" id="GO:0071111">
    <property type="term" value="F:cyclic-guanylate-specific phosphodiesterase activity"/>
    <property type="evidence" value="ECO:0007669"/>
    <property type="project" value="InterPro"/>
</dbReference>
<sequence length="262" mass="29720">MNAINRLELKALFASQALDPEELPAHDMLDVVMSRRFGVEYQPIVDVQACEVMGYQASARFWNAEQQALDAGRMFASLHRNPLLLFYTELEMKRLQIAQAPSQGWLMLDLDIDSFFEGGDHLDNPFLQLFKTHAWTERELLVNIVENHNLADAQRSQRMIELLQQSGTSVALEDVGVRWGMFSLSAFMDATVIKFNGQQLRSMNENAAQAMVDWLVSAARRIGVHVIMSGIDSCEEFEWAKRFGVDYVQGGLFAKQEITAKL</sequence>
<name>C6X969_METGS</name>
<dbReference type="RefSeq" id="WP_013441267.1">
    <property type="nucleotide sequence ID" value="NC_012969.1"/>
</dbReference>
<dbReference type="OrthoDB" id="9813903at2"/>
<evidence type="ECO:0000313" key="3">
    <source>
        <dbReference type="Proteomes" id="UP000002743"/>
    </source>
</evidence>
<dbReference type="KEGG" id="mei:Msip34_0441"/>
<dbReference type="EMBL" id="CP001674">
    <property type="protein sequence ID" value="ACT49689.1"/>
    <property type="molecule type" value="Genomic_DNA"/>
</dbReference>
<accession>C6X969</accession>
<dbReference type="eggNOG" id="COG2200">
    <property type="taxonomic scope" value="Bacteria"/>
</dbReference>
<evidence type="ECO:0000313" key="2">
    <source>
        <dbReference type="EMBL" id="ACT49689.1"/>
    </source>
</evidence>
<dbReference type="CDD" id="cd01948">
    <property type="entry name" value="EAL"/>
    <property type="match status" value="1"/>
</dbReference>
<feature type="domain" description="EAL" evidence="1">
    <location>
        <begin position="21"/>
        <end position="262"/>
    </location>
</feature>
<gene>
    <name evidence="2" type="ordered locus">Msip34_0441</name>
</gene>
<keyword evidence="3" id="KW-1185">Reference proteome</keyword>
<dbReference type="InterPro" id="IPR050706">
    <property type="entry name" value="Cyclic-di-GMP_PDE-like"/>
</dbReference>
<dbReference type="SMART" id="SM00052">
    <property type="entry name" value="EAL"/>
    <property type="match status" value="1"/>
</dbReference>
<dbReference type="SUPFAM" id="SSF141868">
    <property type="entry name" value="EAL domain-like"/>
    <property type="match status" value="1"/>
</dbReference>
<dbReference type="PANTHER" id="PTHR33121">
    <property type="entry name" value="CYCLIC DI-GMP PHOSPHODIESTERASE PDEF"/>
    <property type="match status" value="1"/>
</dbReference>
<dbReference type="Gene3D" id="3.20.20.450">
    <property type="entry name" value="EAL domain"/>
    <property type="match status" value="1"/>
</dbReference>
<dbReference type="PROSITE" id="PS50883">
    <property type="entry name" value="EAL"/>
    <property type="match status" value="1"/>
</dbReference>
<reference evidence="3" key="1">
    <citation type="submission" date="2009-07" db="EMBL/GenBank/DDBJ databases">
        <title>Complete sequence of chromosome of Methylovorus sp. SIP3-4.</title>
        <authorList>
            <person name="Lucas S."/>
            <person name="Copeland A."/>
            <person name="Lapidus A."/>
            <person name="Glavina del Rio T."/>
            <person name="Tice H."/>
            <person name="Bruce D."/>
            <person name="Goodwin L."/>
            <person name="Pitluck S."/>
            <person name="Clum A."/>
            <person name="Larimer F."/>
            <person name="Land M."/>
            <person name="Hauser L."/>
            <person name="Kyrpides N."/>
            <person name="Mikhailova N."/>
            <person name="Kayluzhnaya M."/>
            <person name="Chistoserdova L."/>
        </authorList>
    </citation>
    <scope>NUCLEOTIDE SEQUENCE [LARGE SCALE GENOMIC DNA]</scope>
    <source>
        <strain evidence="3">SIP3-4</strain>
    </source>
</reference>